<dbReference type="KEGG" id="ssan:NX02_08275"/>
<dbReference type="InterPro" id="IPR038607">
    <property type="entry name" value="PhoD-like_sf"/>
</dbReference>
<keyword evidence="5" id="KW-1185">Reference proteome</keyword>
<evidence type="ECO:0000313" key="5">
    <source>
        <dbReference type="Proteomes" id="UP000018851"/>
    </source>
</evidence>
<dbReference type="OrthoDB" id="327733at2"/>
<feature type="domain" description="Phospholipase D N-terminal" evidence="3">
    <location>
        <begin position="41"/>
        <end position="128"/>
    </location>
</feature>
<dbReference type="PANTHER" id="PTHR43606">
    <property type="entry name" value="PHOSPHATASE, PUTATIVE (AFU_ORTHOLOGUE AFUA_6G08710)-RELATED"/>
    <property type="match status" value="1"/>
</dbReference>
<dbReference type="InterPro" id="IPR018946">
    <property type="entry name" value="PhoD-like_MPP"/>
</dbReference>
<proteinExistence type="predicted"/>
<dbReference type="Proteomes" id="UP000018851">
    <property type="component" value="Chromosome"/>
</dbReference>
<gene>
    <name evidence="4" type="ORF">NX02_08275</name>
</gene>
<dbReference type="SUPFAM" id="SSF56300">
    <property type="entry name" value="Metallo-dependent phosphatases"/>
    <property type="match status" value="1"/>
</dbReference>
<dbReference type="RefSeq" id="WP_025291636.1">
    <property type="nucleotide sequence ID" value="NZ_CP006644.1"/>
</dbReference>
<evidence type="ECO:0008006" key="6">
    <source>
        <dbReference type="Google" id="ProtNLM"/>
    </source>
</evidence>
<dbReference type="PATRIC" id="fig|1123269.5.peg.1621"/>
<dbReference type="EMBL" id="CP006644">
    <property type="protein sequence ID" value="AHE53379.1"/>
    <property type="molecule type" value="Genomic_DNA"/>
</dbReference>
<dbReference type="InterPro" id="IPR032093">
    <property type="entry name" value="PhoD_N"/>
</dbReference>
<dbReference type="InterPro" id="IPR006311">
    <property type="entry name" value="TAT_signal"/>
</dbReference>
<dbReference type="PANTHER" id="PTHR43606:SF2">
    <property type="entry name" value="ALKALINE PHOSPHATASE FAMILY PROTEIN (AFU_ORTHOLOGUE AFUA_5G03860)"/>
    <property type="match status" value="1"/>
</dbReference>
<dbReference type="PROSITE" id="PS51318">
    <property type="entry name" value="TAT"/>
    <property type="match status" value="1"/>
</dbReference>
<dbReference type="Pfam" id="PF16655">
    <property type="entry name" value="PhoD_N"/>
    <property type="match status" value="1"/>
</dbReference>
<dbReference type="AlphaFoldDB" id="W0A5Y8"/>
<dbReference type="eggNOG" id="COG3540">
    <property type="taxonomic scope" value="Bacteria"/>
</dbReference>
<sequence length="500" mass="54159">MLSRRNVLAGAAALAASRFAAAGQVVAAPPRPRLTEDPFALGVASGEPARDGFVIWTRIAGLQQDAIVAWEVAADERFRRIVRTGRAAAPVARGGAVHVRVRGLAPGRRWFYRFHLAGAVSRIGRVSTIADRPDRLRLALTSCQHWEQGWFTGYRDMIAADVAAVLQMGDYIYEKSFGAGTDVRSFGAPDPVTLEDYRARHALYRSDRDLADAHAALPFIVAFDDHEVENDYAGVHGAITADSGAFMKRRAAAYQAYFEHMPLDPAALAADGGIQLYRRFRWGDLASVHVLDTRQHRSAHACATAEERGGRVLGNCAALDDPARTMLGHAQEAWLDDGFRREQARWTLIAQQTLFAPLALPQGPGARYSDIWDGYGAARGRLLDALARPSVENALMLGGDVHSFWLNDVARIPGGTPVATEIVTSCLASRNGPEALFAPAKALNPHVRLLDNHHAGYVLLDVTLSRTEIDLRAVESLADPDSATRSLARRTVAAGKAGVA</sequence>
<evidence type="ECO:0000259" key="3">
    <source>
        <dbReference type="Pfam" id="PF16655"/>
    </source>
</evidence>
<feature type="chain" id="PRO_5004785108" description="Alkaline phosphatase" evidence="1">
    <location>
        <begin position="23"/>
        <end position="500"/>
    </location>
</feature>
<dbReference type="InterPro" id="IPR052900">
    <property type="entry name" value="Phospholipid_Metab_Enz"/>
</dbReference>
<organism evidence="4 5">
    <name type="scientific">Sphingomonas sanxanigenens DSM 19645 = NX02</name>
    <dbReference type="NCBI Taxonomy" id="1123269"/>
    <lineage>
        <taxon>Bacteria</taxon>
        <taxon>Pseudomonadati</taxon>
        <taxon>Pseudomonadota</taxon>
        <taxon>Alphaproteobacteria</taxon>
        <taxon>Sphingomonadales</taxon>
        <taxon>Sphingomonadaceae</taxon>
        <taxon>Sphingomonas</taxon>
    </lineage>
</organism>
<feature type="domain" description="PhoD-like phosphatase metallophosphatase" evidence="2">
    <location>
        <begin position="138"/>
        <end position="470"/>
    </location>
</feature>
<dbReference type="InterPro" id="IPR029052">
    <property type="entry name" value="Metallo-depent_PP-like"/>
</dbReference>
<evidence type="ECO:0000256" key="1">
    <source>
        <dbReference type="SAM" id="SignalP"/>
    </source>
</evidence>
<dbReference type="Gene3D" id="3.60.21.70">
    <property type="entry name" value="PhoD-like phosphatase"/>
    <property type="match status" value="1"/>
</dbReference>
<dbReference type="Pfam" id="PF09423">
    <property type="entry name" value="PhoD"/>
    <property type="match status" value="1"/>
</dbReference>
<name>W0A5Y8_9SPHN</name>
<evidence type="ECO:0000259" key="2">
    <source>
        <dbReference type="Pfam" id="PF09423"/>
    </source>
</evidence>
<accession>W0A5Y8</accession>
<reference evidence="4 5" key="1">
    <citation type="submission" date="2013-07" db="EMBL/GenBank/DDBJ databases">
        <title>Completed genome of Sphingomonas sanxanigenens NX02.</title>
        <authorList>
            <person name="Ma T."/>
            <person name="Huang H."/>
            <person name="Wu M."/>
            <person name="Li X."/>
            <person name="Li G."/>
        </authorList>
    </citation>
    <scope>NUCLEOTIDE SEQUENCE [LARGE SCALE GENOMIC DNA]</scope>
    <source>
        <strain evidence="4 5">NX02</strain>
    </source>
</reference>
<dbReference type="CDD" id="cd07389">
    <property type="entry name" value="MPP_PhoD"/>
    <property type="match status" value="1"/>
</dbReference>
<dbReference type="Gene3D" id="2.60.40.380">
    <property type="entry name" value="Purple acid phosphatase-like, N-terminal"/>
    <property type="match status" value="1"/>
</dbReference>
<protein>
    <recommendedName>
        <fullName evidence="6">Alkaline phosphatase</fullName>
    </recommendedName>
</protein>
<dbReference type="HOGENOM" id="CLU_015982_2_1_5"/>
<feature type="signal peptide" evidence="1">
    <location>
        <begin position="1"/>
        <end position="22"/>
    </location>
</feature>
<evidence type="ECO:0000313" key="4">
    <source>
        <dbReference type="EMBL" id="AHE53379.1"/>
    </source>
</evidence>
<keyword evidence="1" id="KW-0732">Signal</keyword>
<dbReference type="STRING" id="1123269.NX02_08275"/>